<protein>
    <recommendedName>
        <fullName evidence="8">4'-phosphopantetheinyl transferase domain-containing protein</fullName>
    </recommendedName>
</protein>
<dbReference type="GO" id="GO:0005829">
    <property type="term" value="C:cytosol"/>
    <property type="evidence" value="ECO:0007669"/>
    <property type="project" value="TreeGrafter"/>
</dbReference>
<gene>
    <name evidence="6" type="ORF">DMT42_30685</name>
</gene>
<name>A0A2U9P9P5_STRAS</name>
<evidence type="ECO:0000256" key="2">
    <source>
        <dbReference type="ARBA" id="ARBA00022679"/>
    </source>
</evidence>
<accession>A0A2U9P9P5</accession>
<comment type="similarity">
    <text evidence="1">Belongs to the P-Pant transferase superfamily. Gsp/Sfp/HetI/AcpT family.</text>
</comment>
<dbReference type="KEGG" id="sact:DMT42_30685"/>
<organism evidence="6 7">
    <name type="scientific">Streptomyces actuosus</name>
    <dbReference type="NCBI Taxonomy" id="1885"/>
    <lineage>
        <taxon>Bacteria</taxon>
        <taxon>Bacillati</taxon>
        <taxon>Actinomycetota</taxon>
        <taxon>Actinomycetes</taxon>
        <taxon>Kitasatosporales</taxon>
        <taxon>Streptomycetaceae</taxon>
        <taxon>Streptomyces</taxon>
    </lineage>
</organism>
<dbReference type="InterPro" id="IPR037143">
    <property type="entry name" value="4-PPantetheinyl_Trfase_dom_sf"/>
</dbReference>
<feature type="region of interest" description="Disordered" evidence="3">
    <location>
        <begin position="1"/>
        <end position="74"/>
    </location>
</feature>
<sequence length="298" mass="30834">MHRRRLGADAAARRGDVPAGRQRQPHPAPGGPRGAGAAAVLRDRRAHPGADPIHGRGTAAGAAGPRRHGSGARRVRGGAAYTGAVFPSLAPGRVHRWGGAALVVARRADLDRFAARSPLLTPAERHVLDGLPARRRAEWATARVLAKELVARVTGERAGDVQILPRADGSPRLSVPGLRISLSHTAAHVAAATAPGPVGVDVCETSCAPAVLRAADHVLHPEERRIAGTDPERLAAAWALKEAAVKADRRGLSGEAPRRVRILGLAPPLLDGGRRALVRTAGTAAVALVLAPPTAGTR</sequence>
<dbReference type="Proteomes" id="UP000247634">
    <property type="component" value="Chromosome"/>
</dbReference>
<feature type="compositionally biased region" description="Basic residues" evidence="3">
    <location>
        <begin position="65"/>
        <end position="74"/>
    </location>
</feature>
<proteinExistence type="inferred from homology"/>
<reference evidence="6 7" key="1">
    <citation type="submission" date="2018-06" db="EMBL/GenBank/DDBJ databases">
        <title>The complete genome sequence of a nosiheptide producer Streptomyces actuosus ATCC 25421: deducing the ability of producing a new class III lantibiotics.</title>
        <authorList>
            <person name="Liu W."/>
            <person name="Sun F."/>
            <person name="Hu Y."/>
        </authorList>
    </citation>
    <scope>NUCLEOTIDE SEQUENCE [LARGE SCALE GENOMIC DNA]</scope>
    <source>
        <strain evidence="6 7">ATCC 25421</strain>
    </source>
</reference>
<feature type="domain" description="4'-phosphopantetheinyl transferase N-terminal" evidence="5">
    <location>
        <begin position="132"/>
        <end position="194"/>
    </location>
</feature>
<dbReference type="GO" id="GO:0000287">
    <property type="term" value="F:magnesium ion binding"/>
    <property type="evidence" value="ECO:0007669"/>
    <property type="project" value="InterPro"/>
</dbReference>
<dbReference type="PANTHER" id="PTHR12215">
    <property type="entry name" value="PHOSPHOPANTETHEINE TRANSFERASE"/>
    <property type="match status" value="1"/>
</dbReference>
<evidence type="ECO:0000259" key="4">
    <source>
        <dbReference type="Pfam" id="PF01648"/>
    </source>
</evidence>
<dbReference type="Pfam" id="PF01648">
    <property type="entry name" value="ACPS"/>
    <property type="match status" value="1"/>
</dbReference>
<dbReference type="GO" id="GO:0008897">
    <property type="term" value="F:holo-[acyl-carrier-protein] synthase activity"/>
    <property type="evidence" value="ECO:0007669"/>
    <property type="project" value="InterPro"/>
</dbReference>
<dbReference type="PANTHER" id="PTHR12215:SF10">
    <property type="entry name" value="L-AMINOADIPATE-SEMIALDEHYDE DEHYDROGENASE-PHOSPHOPANTETHEINYL TRANSFERASE"/>
    <property type="match status" value="1"/>
</dbReference>
<dbReference type="Gene3D" id="3.90.470.20">
    <property type="entry name" value="4'-phosphopantetheinyl transferase domain"/>
    <property type="match status" value="2"/>
</dbReference>
<feature type="compositionally biased region" description="Low complexity" evidence="3">
    <location>
        <begin position="55"/>
        <end position="64"/>
    </location>
</feature>
<keyword evidence="2" id="KW-0808">Transferase</keyword>
<evidence type="ECO:0000313" key="6">
    <source>
        <dbReference type="EMBL" id="AWT46233.1"/>
    </source>
</evidence>
<dbReference type="InterPro" id="IPR008278">
    <property type="entry name" value="4-PPantetheinyl_Trfase_dom"/>
</dbReference>
<dbReference type="OrthoDB" id="4313069at2"/>
<dbReference type="Pfam" id="PF17837">
    <property type="entry name" value="4PPT_N"/>
    <property type="match status" value="1"/>
</dbReference>
<dbReference type="AlphaFoldDB" id="A0A2U9P9P5"/>
<dbReference type="InterPro" id="IPR050559">
    <property type="entry name" value="P-Pant_transferase_sf"/>
</dbReference>
<feature type="domain" description="4'-phosphopantetheinyl transferase" evidence="4">
    <location>
        <begin position="197"/>
        <end position="253"/>
    </location>
</feature>
<dbReference type="InterPro" id="IPR041354">
    <property type="entry name" value="4PPT_N"/>
</dbReference>
<evidence type="ECO:0000256" key="3">
    <source>
        <dbReference type="SAM" id="MobiDB-lite"/>
    </source>
</evidence>
<evidence type="ECO:0000259" key="5">
    <source>
        <dbReference type="Pfam" id="PF17837"/>
    </source>
</evidence>
<dbReference type="SUPFAM" id="SSF56214">
    <property type="entry name" value="4'-phosphopantetheinyl transferase"/>
    <property type="match status" value="2"/>
</dbReference>
<evidence type="ECO:0000256" key="1">
    <source>
        <dbReference type="ARBA" id="ARBA00010990"/>
    </source>
</evidence>
<dbReference type="EMBL" id="CP029788">
    <property type="protein sequence ID" value="AWT46233.1"/>
    <property type="molecule type" value="Genomic_DNA"/>
</dbReference>
<keyword evidence="7" id="KW-1185">Reference proteome</keyword>
<evidence type="ECO:0008006" key="8">
    <source>
        <dbReference type="Google" id="ProtNLM"/>
    </source>
</evidence>
<evidence type="ECO:0000313" key="7">
    <source>
        <dbReference type="Proteomes" id="UP000247634"/>
    </source>
</evidence>
<dbReference type="GO" id="GO:0019878">
    <property type="term" value="P:lysine biosynthetic process via aminoadipic acid"/>
    <property type="evidence" value="ECO:0007669"/>
    <property type="project" value="TreeGrafter"/>
</dbReference>